<name>K1XI54_9BACT</name>
<reference evidence="1" key="1">
    <citation type="journal article" date="2012" name="Science">
        <title>Fermentation, hydrogen, and sulfur metabolism in multiple uncultivated bacterial phyla.</title>
        <authorList>
            <person name="Wrighton K.C."/>
            <person name="Thomas B.C."/>
            <person name="Sharon I."/>
            <person name="Miller C.S."/>
            <person name="Castelle C.J."/>
            <person name="VerBerkmoes N.C."/>
            <person name="Wilkins M.J."/>
            <person name="Hettich R.L."/>
            <person name="Lipton M.S."/>
            <person name="Williams K.H."/>
            <person name="Long P.E."/>
            <person name="Banfield J.F."/>
        </authorList>
    </citation>
    <scope>NUCLEOTIDE SEQUENCE [LARGE SCALE GENOMIC DNA]</scope>
</reference>
<protein>
    <submittedName>
        <fullName evidence="1">Hemolysin-type calcium-binding repeat family protein 3</fullName>
    </submittedName>
</protein>
<evidence type="ECO:0000313" key="1">
    <source>
        <dbReference type="EMBL" id="EKD30020.1"/>
    </source>
</evidence>
<organism evidence="1">
    <name type="scientific">uncultured bacterium</name>
    <name type="common">gcode 4</name>
    <dbReference type="NCBI Taxonomy" id="1234023"/>
    <lineage>
        <taxon>Bacteria</taxon>
        <taxon>environmental samples</taxon>
    </lineage>
</organism>
<dbReference type="GO" id="GO:0016020">
    <property type="term" value="C:membrane"/>
    <property type="evidence" value="ECO:0007669"/>
    <property type="project" value="InterPro"/>
</dbReference>
<dbReference type="Gene3D" id="2.60.40.10">
    <property type="entry name" value="Immunoglobulins"/>
    <property type="match status" value="1"/>
</dbReference>
<dbReference type="EMBL" id="AMFJ01034183">
    <property type="protein sequence ID" value="EKD30020.1"/>
    <property type="molecule type" value="Genomic_DNA"/>
</dbReference>
<dbReference type="AlphaFoldDB" id="K1XI54"/>
<sequence length="282" mass="29303">AAKTFSWMTLSAATDVDGDTITAGVQVQGTKWAFVIAGDNITYTPAAGQAGSDICTIRIADGQWHTIDRTITVNNIDTIAPTLTNLPNFWGSVASGATIPKTISMQDNNALFTGSSMVSITTTYGSITGFDSSDYGDNKPFNYVAPVNNTGEPQPASITYTIRDAAGNQTTFTDNFLVEVAVANNAPTGPALADVSRGDNAWFVAIAPINTSTGVTDADGGDVLTYSAVGLPVELSIDPSTGIITGTIDVLWPTVYPVTVTVNDGNGGTLVRSFNLTVTNEG</sequence>
<dbReference type="Gene3D" id="2.60.40.3440">
    <property type="match status" value="1"/>
</dbReference>
<dbReference type="InterPro" id="IPR015919">
    <property type="entry name" value="Cadherin-like_sf"/>
</dbReference>
<dbReference type="Pfam" id="PF17963">
    <property type="entry name" value="Big_9"/>
    <property type="match status" value="1"/>
</dbReference>
<gene>
    <name evidence="1" type="ORF">ACD_78C00183G0001</name>
</gene>
<dbReference type="SUPFAM" id="SSF49313">
    <property type="entry name" value="Cadherin-like"/>
    <property type="match status" value="1"/>
</dbReference>
<dbReference type="Pfam" id="PF05345">
    <property type="entry name" value="He_PIG"/>
    <property type="match status" value="1"/>
</dbReference>
<dbReference type="GO" id="GO:0005509">
    <property type="term" value="F:calcium ion binding"/>
    <property type="evidence" value="ECO:0007669"/>
    <property type="project" value="InterPro"/>
</dbReference>
<accession>K1XI54</accession>
<proteinExistence type="predicted"/>
<dbReference type="InterPro" id="IPR013783">
    <property type="entry name" value="Ig-like_fold"/>
</dbReference>
<dbReference type="CDD" id="cd11304">
    <property type="entry name" value="Cadherin_repeat"/>
    <property type="match status" value="1"/>
</dbReference>
<feature type="non-terminal residue" evidence="1">
    <location>
        <position position="1"/>
    </location>
</feature>
<comment type="caution">
    <text evidence="1">The sequence shown here is derived from an EMBL/GenBank/DDBJ whole genome shotgun (WGS) entry which is preliminary data.</text>
</comment>